<gene>
    <name evidence="13" type="ORF">GCM10020369_60100</name>
</gene>
<keyword evidence="5" id="KW-0547">Nucleotide-binding</keyword>
<dbReference type="PIRSF" id="PIRSF001563">
    <property type="entry name" value="Folylpolyglu_synth"/>
    <property type="match status" value="1"/>
</dbReference>
<evidence type="ECO:0000256" key="6">
    <source>
        <dbReference type="ARBA" id="ARBA00022840"/>
    </source>
</evidence>
<dbReference type="EMBL" id="BAAAYN010000043">
    <property type="protein sequence ID" value="GAA3393662.1"/>
    <property type="molecule type" value="Genomic_DNA"/>
</dbReference>
<evidence type="ECO:0000256" key="2">
    <source>
        <dbReference type="ARBA" id="ARBA00013025"/>
    </source>
</evidence>
<evidence type="ECO:0000256" key="1">
    <source>
        <dbReference type="ARBA" id="ARBA00008276"/>
    </source>
</evidence>
<name>A0ABP6T5E2_9ACTN</name>
<evidence type="ECO:0000259" key="12">
    <source>
        <dbReference type="Pfam" id="PF08245"/>
    </source>
</evidence>
<protein>
    <recommendedName>
        <fullName evidence="2">tetrahydrofolate synthase</fullName>
        <ecNumber evidence="2">6.3.2.17</ecNumber>
    </recommendedName>
    <alternativeName>
        <fullName evidence="8">Tetrahydrofolylpolyglutamate synthase</fullName>
    </alternativeName>
</protein>
<dbReference type="PROSITE" id="PS01011">
    <property type="entry name" value="FOLYLPOLYGLU_SYNT_1"/>
    <property type="match status" value="1"/>
</dbReference>
<feature type="region of interest" description="Disordered" evidence="10">
    <location>
        <begin position="1"/>
        <end position="21"/>
    </location>
</feature>
<feature type="domain" description="Mur ligase C-terminal" evidence="11">
    <location>
        <begin position="324"/>
        <end position="439"/>
    </location>
</feature>
<evidence type="ECO:0000313" key="13">
    <source>
        <dbReference type="EMBL" id="GAA3393662.1"/>
    </source>
</evidence>
<sequence>MVSKGRPTGKSGVDERAAEEAAELARAEAGLNARGPGRMVPDRDRIVALLDLLGNPQRAYPAIHLTGTNGKTSTARMVDSLLKAFGLRVGRYTSPHLESVTERISLDGEPIPAGKFAAAYDEVAPMADLLDAKNLQGGGDPVTYFEFTTAMAFAAFADAPVDIAVVEVGLGGEWDATNVLDAGVAVVTPISLDHAALLGGTIASIATEKAGIIHEGASVITAVQPAEAIEPLISRAASVGASVAREGVEFGVLDRAIAVGGQQLRLKGLASEYEDIFLPLHGAHQAQNAVVALAAVEAFLGAAPGRMLAADAVREGFAAVRSPGRLERLRTSPTVLVDAAHNPAGMTATVQAMAEAFAFRKLVAVVAVLDDKDYRGMLELLEPVADAIVVTENSSPRRLSVDALAAEAVDVFGADRVDVATRLDDAIESAVTIAEEDDAGDAPLAGAGVLVTGSVVTAADARKLLAR</sequence>
<evidence type="ECO:0000256" key="3">
    <source>
        <dbReference type="ARBA" id="ARBA00022598"/>
    </source>
</evidence>
<organism evidence="13 14">
    <name type="scientific">Cryptosporangium minutisporangium</name>
    <dbReference type="NCBI Taxonomy" id="113569"/>
    <lineage>
        <taxon>Bacteria</taxon>
        <taxon>Bacillati</taxon>
        <taxon>Actinomycetota</taxon>
        <taxon>Actinomycetes</taxon>
        <taxon>Cryptosporangiales</taxon>
        <taxon>Cryptosporangiaceae</taxon>
        <taxon>Cryptosporangium</taxon>
    </lineage>
</organism>
<feature type="compositionally biased region" description="Basic and acidic residues" evidence="10">
    <location>
        <begin position="12"/>
        <end position="21"/>
    </location>
</feature>
<dbReference type="InterPro" id="IPR018109">
    <property type="entry name" value="Folylpolyglutamate_synth_CS"/>
</dbReference>
<dbReference type="Pfam" id="PF08245">
    <property type="entry name" value="Mur_ligase_M"/>
    <property type="match status" value="1"/>
</dbReference>
<dbReference type="Pfam" id="PF02875">
    <property type="entry name" value="Mur_ligase_C"/>
    <property type="match status" value="1"/>
</dbReference>
<keyword evidence="6" id="KW-0067">ATP-binding</keyword>
<dbReference type="SUPFAM" id="SSF53623">
    <property type="entry name" value="MurD-like peptide ligases, catalytic domain"/>
    <property type="match status" value="1"/>
</dbReference>
<keyword evidence="3" id="KW-0436">Ligase</keyword>
<dbReference type="InterPro" id="IPR013221">
    <property type="entry name" value="Mur_ligase_cen"/>
</dbReference>
<dbReference type="InterPro" id="IPR001645">
    <property type="entry name" value="Folylpolyglutamate_synth"/>
</dbReference>
<keyword evidence="14" id="KW-1185">Reference proteome</keyword>
<evidence type="ECO:0000313" key="14">
    <source>
        <dbReference type="Proteomes" id="UP001501676"/>
    </source>
</evidence>
<comment type="catalytic activity">
    <reaction evidence="9">
        <text>(6S)-5,6,7,8-tetrahydrofolyl-(gamma-L-Glu)(n) + L-glutamate + ATP = (6S)-5,6,7,8-tetrahydrofolyl-(gamma-L-Glu)(n+1) + ADP + phosphate + H(+)</text>
        <dbReference type="Rhea" id="RHEA:10580"/>
        <dbReference type="Rhea" id="RHEA-COMP:14738"/>
        <dbReference type="Rhea" id="RHEA-COMP:14740"/>
        <dbReference type="ChEBI" id="CHEBI:15378"/>
        <dbReference type="ChEBI" id="CHEBI:29985"/>
        <dbReference type="ChEBI" id="CHEBI:30616"/>
        <dbReference type="ChEBI" id="CHEBI:43474"/>
        <dbReference type="ChEBI" id="CHEBI:141005"/>
        <dbReference type="ChEBI" id="CHEBI:456216"/>
        <dbReference type="EC" id="6.3.2.17"/>
    </reaction>
</comment>
<dbReference type="Gene3D" id="3.90.190.20">
    <property type="entry name" value="Mur ligase, C-terminal domain"/>
    <property type="match status" value="1"/>
</dbReference>
<dbReference type="PROSITE" id="PS01012">
    <property type="entry name" value="FOLYLPOLYGLU_SYNT_2"/>
    <property type="match status" value="1"/>
</dbReference>
<dbReference type="InterPro" id="IPR036615">
    <property type="entry name" value="Mur_ligase_C_dom_sf"/>
</dbReference>
<dbReference type="Proteomes" id="UP001501676">
    <property type="component" value="Unassembled WGS sequence"/>
</dbReference>
<dbReference type="PANTHER" id="PTHR11136">
    <property type="entry name" value="FOLYLPOLYGLUTAMATE SYNTHASE-RELATED"/>
    <property type="match status" value="1"/>
</dbReference>
<feature type="domain" description="Mur ligase central" evidence="12">
    <location>
        <begin position="149"/>
        <end position="296"/>
    </location>
</feature>
<keyword evidence="4" id="KW-0479">Metal-binding</keyword>
<dbReference type="NCBIfam" id="TIGR01499">
    <property type="entry name" value="folC"/>
    <property type="match status" value="1"/>
</dbReference>
<evidence type="ECO:0000256" key="10">
    <source>
        <dbReference type="SAM" id="MobiDB-lite"/>
    </source>
</evidence>
<dbReference type="InterPro" id="IPR004101">
    <property type="entry name" value="Mur_ligase_C"/>
</dbReference>
<dbReference type="Gene3D" id="3.40.1190.10">
    <property type="entry name" value="Mur-like, catalytic domain"/>
    <property type="match status" value="1"/>
</dbReference>
<dbReference type="SUPFAM" id="SSF53244">
    <property type="entry name" value="MurD-like peptide ligases, peptide-binding domain"/>
    <property type="match status" value="1"/>
</dbReference>
<comment type="similarity">
    <text evidence="1">Belongs to the folylpolyglutamate synthase family.</text>
</comment>
<dbReference type="EC" id="6.3.2.17" evidence="2"/>
<evidence type="ECO:0000256" key="4">
    <source>
        <dbReference type="ARBA" id="ARBA00022723"/>
    </source>
</evidence>
<evidence type="ECO:0000259" key="11">
    <source>
        <dbReference type="Pfam" id="PF02875"/>
    </source>
</evidence>
<keyword evidence="7" id="KW-0460">Magnesium</keyword>
<dbReference type="PANTHER" id="PTHR11136:SF0">
    <property type="entry name" value="DIHYDROFOLATE SYNTHETASE-RELATED"/>
    <property type="match status" value="1"/>
</dbReference>
<evidence type="ECO:0000256" key="7">
    <source>
        <dbReference type="ARBA" id="ARBA00022842"/>
    </source>
</evidence>
<comment type="caution">
    <text evidence="13">The sequence shown here is derived from an EMBL/GenBank/DDBJ whole genome shotgun (WGS) entry which is preliminary data.</text>
</comment>
<reference evidence="14" key="1">
    <citation type="journal article" date="2019" name="Int. J. Syst. Evol. Microbiol.">
        <title>The Global Catalogue of Microorganisms (GCM) 10K type strain sequencing project: providing services to taxonomists for standard genome sequencing and annotation.</title>
        <authorList>
            <consortium name="The Broad Institute Genomics Platform"/>
            <consortium name="The Broad Institute Genome Sequencing Center for Infectious Disease"/>
            <person name="Wu L."/>
            <person name="Ma J."/>
        </authorList>
    </citation>
    <scope>NUCLEOTIDE SEQUENCE [LARGE SCALE GENOMIC DNA]</scope>
    <source>
        <strain evidence="14">JCM 9458</strain>
    </source>
</reference>
<accession>A0ABP6T5E2</accession>
<dbReference type="InterPro" id="IPR036565">
    <property type="entry name" value="Mur-like_cat_sf"/>
</dbReference>
<evidence type="ECO:0000256" key="8">
    <source>
        <dbReference type="ARBA" id="ARBA00030592"/>
    </source>
</evidence>
<proteinExistence type="inferred from homology"/>
<evidence type="ECO:0000256" key="5">
    <source>
        <dbReference type="ARBA" id="ARBA00022741"/>
    </source>
</evidence>
<evidence type="ECO:0000256" key="9">
    <source>
        <dbReference type="ARBA" id="ARBA00047493"/>
    </source>
</evidence>